<reference evidence="1" key="1">
    <citation type="submission" date="2022-08" db="EMBL/GenBank/DDBJ databases">
        <authorList>
            <person name="Kallberg Y."/>
            <person name="Tangrot J."/>
            <person name="Rosling A."/>
        </authorList>
    </citation>
    <scope>NUCLEOTIDE SEQUENCE</scope>
    <source>
        <strain evidence="1">Wild A</strain>
    </source>
</reference>
<name>A0A9W4T882_9GLOM</name>
<dbReference type="Proteomes" id="UP001153678">
    <property type="component" value="Unassembled WGS sequence"/>
</dbReference>
<sequence length="51" mass="5951">KSERIIGEIIGGSNPRSVEEPDELLKKLDFLTKNYVYQLEEVIDEILKKLF</sequence>
<evidence type="ECO:0000313" key="1">
    <source>
        <dbReference type="EMBL" id="CAI2195686.1"/>
    </source>
</evidence>
<protein>
    <submittedName>
        <fullName evidence="1">6643_t:CDS:1</fullName>
    </submittedName>
</protein>
<comment type="caution">
    <text evidence="1">The sequence shown here is derived from an EMBL/GenBank/DDBJ whole genome shotgun (WGS) entry which is preliminary data.</text>
</comment>
<dbReference type="AlphaFoldDB" id="A0A9W4T882"/>
<gene>
    <name evidence="1" type="ORF">FWILDA_LOCUS17202</name>
</gene>
<organism evidence="1 2">
    <name type="scientific">Funneliformis geosporum</name>
    <dbReference type="NCBI Taxonomy" id="1117311"/>
    <lineage>
        <taxon>Eukaryota</taxon>
        <taxon>Fungi</taxon>
        <taxon>Fungi incertae sedis</taxon>
        <taxon>Mucoromycota</taxon>
        <taxon>Glomeromycotina</taxon>
        <taxon>Glomeromycetes</taxon>
        <taxon>Glomerales</taxon>
        <taxon>Glomeraceae</taxon>
        <taxon>Funneliformis</taxon>
    </lineage>
</organism>
<dbReference type="EMBL" id="CAMKVN010012826">
    <property type="protein sequence ID" value="CAI2195686.1"/>
    <property type="molecule type" value="Genomic_DNA"/>
</dbReference>
<accession>A0A9W4T882</accession>
<proteinExistence type="predicted"/>
<evidence type="ECO:0000313" key="2">
    <source>
        <dbReference type="Proteomes" id="UP001153678"/>
    </source>
</evidence>
<keyword evidence="2" id="KW-1185">Reference proteome</keyword>
<feature type="non-terminal residue" evidence="1">
    <location>
        <position position="1"/>
    </location>
</feature>